<dbReference type="PROSITE" id="PS50048">
    <property type="entry name" value="ZN2_CY6_FUNGAL_2"/>
    <property type="match status" value="1"/>
</dbReference>
<dbReference type="SUPFAM" id="SSF57701">
    <property type="entry name" value="Zn2/Cys6 DNA-binding domain"/>
    <property type="match status" value="1"/>
</dbReference>
<evidence type="ECO:0000259" key="1">
    <source>
        <dbReference type="PROSITE" id="PS50048"/>
    </source>
</evidence>
<dbReference type="GO" id="GO:0000981">
    <property type="term" value="F:DNA-binding transcription factor activity, RNA polymerase II-specific"/>
    <property type="evidence" value="ECO:0007669"/>
    <property type="project" value="InterPro"/>
</dbReference>
<organism evidence="2 3">
    <name type="scientific">Trametes pubescens</name>
    <name type="common">White-rot fungus</name>
    <dbReference type="NCBI Taxonomy" id="154538"/>
    <lineage>
        <taxon>Eukaryota</taxon>
        <taxon>Fungi</taxon>
        <taxon>Dikarya</taxon>
        <taxon>Basidiomycota</taxon>
        <taxon>Agaricomycotina</taxon>
        <taxon>Agaricomycetes</taxon>
        <taxon>Polyporales</taxon>
        <taxon>Polyporaceae</taxon>
        <taxon>Trametes</taxon>
    </lineage>
</organism>
<evidence type="ECO:0000313" key="2">
    <source>
        <dbReference type="EMBL" id="OJT06378.1"/>
    </source>
</evidence>
<evidence type="ECO:0000313" key="3">
    <source>
        <dbReference type="Proteomes" id="UP000184267"/>
    </source>
</evidence>
<reference evidence="2 3" key="1">
    <citation type="submission" date="2016-10" db="EMBL/GenBank/DDBJ databases">
        <title>Genome sequence of the basidiomycete white-rot fungus Trametes pubescens.</title>
        <authorList>
            <person name="Makela M.R."/>
            <person name="Granchi Z."/>
            <person name="Peng M."/>
            <person name="De Vries R.P."/>
            <person name="Grigoriev I."/>
            <person name="Riley R."/>
            <person name="Hilden K."/>
        </authorList>
    </citation>
    <scope>NUCLEOTIDE SEQUENCE [LARGE SCALE GENOMIC DNA]</scope>
    <source>
        <strain evidence="2 3">FBCC735</strain>
    </source>
</reference>
<dbReference type="Proteomes" id="UP000184267">
    <property type="component" value="Unassembled WGS sequence"/>
</dbReference>
<feature type="domain" description="Zn(2)-C6 fungal-type" evidence="1">
    <location>
        <begin position="5"/>
        <end position="33"/>
    </location>
</feature>
<dbReference type="AlphaFoldDB" id="A0A1M2VFP1"/>
<dbReference type="InterPro" id="IPR036864">
    <property type="entry name" value="Zn2-C6_fun-type_DNA-bd_sf"/>
</dbReference>
<dbReference type="CDD" id="cd00067">
    <property type="entry name" value="GAL4"/>
    <property type="match status" value="1"/>
</dbReference>
<name>A0A1M2VFP1_TRAPU</name>
<accession>A0A1M2VFP1</accession>
<keyword evidence="3" id="KW-1185">Reference proteome</keyword>
<dbReference type="Pfam" id="PF00172">
    <property type="entry name" value="Zn_clus"/>
    <property type="match status" value="1"/>
</dbReference>
<comment type="caution">
    <text evidence="2">The sequence shown here is derived from an EMBL/GenBank/DDBJ whole genome shotgun (WGS) entry which is preliminary data.</text>
</comment>
<gene>
    <name evidence="2" type="ORF">TRAPUB_2779</name>
</gene>
<dbReference type="EMBL" id="MNAD01001315">
    <property type="protein sequence ID" value="OJT06378.1"/>
    <property type="molecule type" value="Genomic_DNA"/>
</dbReference>
<dbReference type="Gene3D" id="4.10.240.10">
    <property type="entry name" value="Zn(2)-C6 fungal-type DNA-binding domain"/>
    <property type="match status" value="1"/>
</dbReference>
<proteinExistence type="predicted"/>
<dbReference type="InterPro" id="IPR001138">
    <property type="entry name" value="Zn2Cys6_DnaBD"/>
</dbReference>
<sequence length="142" mass="15763">MVALQCEACYEARKRCEGQRPCSRCTLLQLTCVPLKPRPRKARAIRFTKDPAVHAPQVGNYGEHSGATYLQGEQVNVDPEFLQDGCFSVWRLGPNRDDGVDITPQVPFMQQSTSASSSSNEHPEYLAHVTFEYTPGAYDGLA</sequence>
<protein>
    <recommendedName>
        <fullName evidence="1">Zn(2)-C6 fungal-type domain-containing protein</fullName>
    </recommendedName>
</protein>
<dbReference type="OrthoDB" id="2123952at2759"/>
<dbReference type="GO" id="GO:0008270">
    <property type="term" value="F:zinc ion binding"/>
    <property type="evidence" value="ECO:0007669"/>
    <property type="project" value="InterPro"/>
</dbReference>